<keyword evidence="1" id="KW-0808">Transferase</keyword>
<dbReference type="InterPro" id="IPR028098">
    <property type="entry name" value="Glyco_trans_4-like_N"/>
</dbReference>
<evidence type="ECO:0000256" key="1">
    <source>
        <dbReference type="ARBA" id="ARBA00022679"/>
    </source>
</evidence>
<evidence type="ECO:0000313" key="3">
    <source>
        <dbReference type="EMBL" id="PNC56279.1"/>
    </source>
</evidence>
<sequence length="463" mass="51978">MLGTACRSSWNTGNLDFPKTFFFQICRLDGGFLILILSYVASPQCRTIFQVSHSVSASSAPYRLSDALNRHIPGLKSTLLLRRRKKIDGLEIHRTPARRATDALRRHLAHGFDILLPERRKDLPFSLNVLGMGFDTAQMEKADVVHLHWIGGRTVDFSQLRHIRRPLVYTLHDMFACTAGCHCTMDCSLFQDECRGNCPQLGAPRLFRNIPAWLFSRKRRAFGRIPSLTLVTPSLWLKREVERSCMFPGRKIVQIYNPVDTDLFRPAEDRNAIRAGLGIPPGAFVIACGATGLFNPVKGGHFIPLVLEELYRRGHRNLHLLLFGNQEKSVDYPFPSTSAGFITDMNKLAGLYSAADIFLNPTLQDVLSNVALESMACKTPSVTFRTGGVPEAVLDGRTGLVAPQGDLNQMAAHCERLIQDGKLLQTLAEEGRRHAEQTFSYPVIAARHAALYEETLREYRYEE</sequence>
<accession>A0AAP8T910</accession>
<dbReference type="Pfam" id="PF13692">
    <property type="entry name" value="Glyco_trans_1_4"/>
    <property type="match status" value="1"/>
</dbReference>
<dbReference type="SUPFAM" id="SSF53756">
    <property type="entry name" value="UDP-Glycosyltransferase/glycogen phosphorylase"/>
    <property type="match status" value="1"/>
</dbReference>
<name>A0AAP8T910_9BACT</name>
<dbReference type="PANTHER" id="PTHR46401">
    <property type="entry name" value="GLYCOSYLTRANSFERASE WBBK-RELATED"/>
    <property type="match status" value="1"/>
</dbReference>
<evidence type="ECO:0000259" key="2">
    <source>
        <dbReference type="Pfam" id="PF13439"/>
    </source>
</evidence>
<proteinExistence type="predicted"/>
<dbReference type="Proteomes" id="UP000235914">
    <property type="component" value="Unassembled WGS sequence"/>
</dbReference>
<gene>
    <name evidence="3" type="ORF">CXU09_06570</name>
</gene>
<feature type="domain" description="Glycosyltransferase subfamily 4-like N-terminal" evidence="2">
    <location>
        <begin position="109"/>
        <end position="262"/>
    </location>
</feature>
<dbReference type="Pfam" id="PF13439">
    <property type="entry name" value="Glyco_transf_4"/>
    <property type="match status" value="1"/>
</dbReference>
<comment type="caution">
    <text evidence="3">The sequence shown here is derived from an EMBL/GenBank/DDBJ whole genome shotgun (WGS) entry which is preliminary data.</text>
</comment>
<organism evidence="3 4">
    <name type="scientific">Akkermansia muciniphila</name>
    <dbReference type="NCBI Taxonomy" id="239935"/>
    <lineage>
        <taxon>Bacteria</taxon>
        <taxon>Pseudomonadati</taxon>
        <taxon>Verrucomicrobiota</taxon>
        <taxon>Verrucomicrobiia</taxon>
        <taxon>Verrucomicrobiales</taxon>
        <taxon>Akkermansiaceae</taxon>
        <taxon>Akkermansia</taxon>
    </lineage>
</organism>
<dbReference type="Gene3D" id="3.40.50.2000">
    <property type="entry name" value="Glycogen Phosphorylase B"/>
    <property type="match status" value="2"/>
</dbReference>
<dbReference type="EMBL" id="PJKN01000003">
    <property type="protein sequence ID" value="PNC56279.1"/>
    <property type="molecule type" value="Genomic_DNA"/>
</dbReference>
<dbReference type="PANTHER" id="PTHR46401:SF2">
    <property type="entry name" value="GLYCOSYLTRANSFERASE WBBK-RELATED"/>
    <property type="match status" value="1"/>
</dbReference>
<dbReference type="GO" id="GO:0009103">
    <property type="term" value="P:lipopolysaccharide biosynthetic process"/>
    <property type="evidence" value="ECO:0007669"/>
    <property type="project" value="TreeGrafter"/>
</dbReference>
<evidence type="ECO:0000313" key="4">
    <source>
        <dbReference type="Proteomes" id="UP000235914"/>
    </source>
</evidence>
<dbReference type="AlphaFoldDB" id="A0AAP8T910"/>
<protein>
    <recommendedName>
        <fullName evidence="2">Glycosyltransferase subfamily 4-like N-terminal domain-containing protein</fullName>
    </recommendedName>
</protein>
<dbReference type="GO" id="GO:0016757">
    <property type="term" value="F:glycosyltransferase activity"/>
    <property type="evidence" value="ECO:0007669"/>
    <property type="project" value="TreeGrafter"/>
</dbReference>
<reference evidence="3 4" key="1">
    <citation type="journal article" date="2017" name="BMC Genomics">
        <title>Genome sequencing of 39 Akkermansia muciniphila isolates reveals its population structure, genomic and functional diverisity, and global distribution in mammalian gut microbiotas.</title>
        <authorList>
            <person name="Guo X."/>
            <person name="Li S."/>
            <person name="Zhang J."/>
            <person name="Wu F."/>
            <person name="Li X."/>
            <person name="Wu D."/>
            <person name="Zhang M."/>
            <person name="Ou Z."/>
            <person name="Jie Z."/>
            <person name="Yan Q."/>
            <person name="Li P."/>
            <person name="Yi J."/>
            <person name="Peng Y."/>
        </authorList>
    </citation>
    <scope>NUCLEOTIDE SEQUENCE [LARGE SCALE GENOMIC DNA]</scope>
    <source>
        <strain evidence="3 4">GP43</strain>
    </source>
</reference>